<dbReference type="KEGG" id="lak:106159762"/>
<dbReference type="InterPro" id="IPR020845">
    <property type="entry name" value="AMP-binding_CS"/>
</dbReference>
<evidence type="ECO:0000313" key="4">
    <source>
        <dbReference type="RefSeq" id="XP_013391619.1"/>
    </source>
</evidence>
<organism evidence="3 4">
    <name type="scientific">Lingula anatina</name>
    <name type="common">Brachiopod</name>
    <name type="synonym">Lingula unguis</name>
    <dbReference type="NCBI Taxonomy" id="7574"/>
    <lineage>
        <taxon>Eukaryota</taxon>
        <taxon>Metazoa</taxon>
        <taxon>Spiralia</taxon>
        <taxon>Lophotrochozoa</taxon>
        <taxon>Brachiopoda</taxon>
        <taxon>Linguliformea</taxon>
        <taxon>Lingulata</taxon>
        <taxon>Lingulida</taxon>
        <taxon>Linguloidea</taxon>
        <taxon>Lingulidae</taxon>
        <taxon>Lingula</taxon>
    </lineage>
</organism>
<dbReference type="Proteomes" id="UP000085678">
    <property type="component" value="Unplaced"/>
</dbReference>
<dbReference type="Pfam" id="PF13193">
    <property type="entry name" value="AMP-binding_C"/>
    <property type="match status" value="1"/>
</dbReference>
<feature type="domain" description="AMP-dependent synthetase/ligase" evidence="1">
    <location>
        <begin position="23"/>
        <end position="408"/>
    </location>
</feature>
<dbReference type="InParanoid" id="A0A1S3I2P5"/>
<dbReference type="Pfam" id="PF00501">
    <property type="entry name" value="AMP-binding"/>
    <property type="match status" value="1"/>
</dbReference>
<name>A0A1S3I2P5_LINAN</name>
<dbReference type="RefSeq" id="XP_013391619.1">
    <property type="nucleotide sequence ID" value="XM_013536165.1"/>
</dbReference>
<dbReference type="SUPFAM" id="SSF56801">
    <property type="entry name" value="Acetyl-CoA synthetase-like"/>
    <property type="match status" value="1"/>
</dbReference>
<dbReference type="GeneID" id="106159762"/>
<dbReference type="PANTHER" id="PTHR42814">
    <property type="entry name" value="AMP-BINDING DOMAIN-CONTAINING PROTEIN"/>
    <property type="match status" value="1"/>
</dbReference>
<dbReference type="InterPro" id="IPR045851">
    <property type="entry name" value="AMP-bd_C_sf"/>
</dbReference>
<dbReference type="STRING" id="7574.A0A1S3I2P5"/>
<evidence type="ECO:0000259" key="1">
    <source>
        <dbReference type="Pfam" id="PF00501"/>
    </source>
</evidence>
<reference evidence="4" key="1">
    <citation type="submission" date="2025-08" db="UniProtKB">
        <authorList>
            <consortium name="RefSeq"/>
        </authorList>
    </citation>
    <scope>IDENTIFICATION</scope>
    <source>
        <tissue evidence="4">Gonads</tissue>
    </source>
</reference>
<dbReference type="AlphaFoldDB" id="A0A1S3I2P5"/>
<dbReference type="CDD" id="cd04433">
    <property type="entry name" value="AFD_class_I"/>
    <property type="match status" value="1"/>
</dbReference>
<sequence>MDQHPVSERVQCLPICVTMHDYFDKMAKKSPDQDACVVYHSQDDRQSLTFSGLRYRSLNLAKHLISKGIGKGDIIGLLSTNCTEFFVAFLALSRIGAPILLLRYGSTAAEVCMLLTKNNSRGLLGSAHCEKDVTIVNTIKTLMVDKRKNSAEKRPFMVMGMGPRDNEVHVSGKAKISDHLSQVNIPDVGLDDDCVIFFTSGSSGEPKPIPCSHRTLIARTRSWGEFAFSGPDTAGTRFFNDRPLAWTGGFHMILNMCVFGVCSVTMTTDFVMHRGAIEFVMAILNEEKCTHAFLMNYQLVDLMHRGDTCLPLCYLKYVVTVGQKTDRLAIEHVLVSFPGISFLYHYGLSENGFAMYQRHTDTTTLHDDGFSIHDGIEIKLIDSGGETVETGSPGEICIRSEALFRGYLGCPSANERTFLPGGWFRTGDIALSRTDGKVVLLGRSDDMIKRAGVKVFPMEVEKVLRQHPCIKEVVVVGVPDERLFEDLCACVIPRDSNLFDVSSFSHWCQERFSIGPDGRSLAPSYTLEFDEYPRTDNGKTSRKRLKEIATLRLQK</sequence>
<gene>
    <name evidence="4" type="primary">LOC106159762</name>
</gene>
<dbReference type="Gene3D" id="3.30.300.30">
    <property type="match status" value="1"/>
</dbReference>
<proteinExistence type="predicted"/>
<protein>
    <submittedName>
        <fullName evidence="4">Uncharacterized protein LOC106159762</fullName>
    </submittedName>
</protein>
<dbReference type="InterPro" id="IPR000873">
    <property type="entry name" value="AMP-dep_synth/lig_dom"/>
</dbReference>
<dbReference type="PROSITE" id="PS00455">
    <property type="entry name" value="AMP_BINDING"/>
    <property type="match status" value="1"/>
</dbReference>
<feature type="domain" description="AMP-binding enzyme C-terminal" evidence="2">
    <location>
        <begin position="459"/>
        <end position="539"/>
    </location>
</feature>
<accession>A0A1S3I2P5</accession>
<keyword evidence="3" id="KW-1185">Reference proteome</keyword>
<evidence type="ECO:0000313" key="3">
    <source>
        <dbReference type="Proteomes" id="UP000085678"/>
    </source>
</evidence>
<dbReference type="PANTHER" id="PTHR42814:SF3">
    <property type="entry name" value="BETA-N-ACETYLHEXOSAMINIDASE"/>
    <property type="match status" value="1"/>
</dbReference>
<dbReference type="InterPro" id="IPR025110">
    <property type="entry name" value="AMP-bd_C"/>
</dbReference>
<dbReference type="InterPro" id="IPR042099">
    <property type="entry name" value="ANL_N_sf"/>
</dbReference>
<dbReference type="OrthoDB" id="10253869at2759"/>
<evidence type="ECO:0000259" key="2">
    <source>
        <dbReference type="Pfam" id="PF13193"/>
    </source>
</evidence>
<dbReference type="Gene3D" id="3.40.50.12780">
    <property type="entry name" value="N-terminal domain of ligase-like"/>
    <property type="match status" value="1"/>
</dbReference>